<dbReference type="InterPro" id="IPR003812">
    <property type="entry name" value="Fido"/>
</dbReference>
<keyword evidence="2" id="KW-0548">Nucleotidyltransferase</keyword>
<dbReference type="AlphaFoldDB" id="K1SW84"/>
<dbReference type="InterPro" id="IPR036597">
    <property type="entry name" value="Fido-like_dom_sf"/>
</dbReference>
<dbReference type="PROSITE" id="PS51459">
    <property type="entry name" value="FIDO"/>
    <property type="match status" value="1"/>
</dbReference>
<dbReference type="EMBL" id="AJWZ01005659">
    <property type="protein sequence ID" value="EKC61968.1"/>
    <property type="molecule type" value="Genomic_DNA"/>
</dbReference>
<name>K1SW84_9ZZZZ</name>
<dbReference type="Pfam" id="PF02661">
    <property type="entry name" value="Fic"/>
    <property type="match status" value="1"/>
</dbReference>
<sequence length="193" mass="22554">MYESKNSVYCYKGTNVLVNKMNIKDPIALKNYETSVIGLKLMALSKQGITGKFDVSHFVSIHKFLFEDIYPFAGLFRTENIAKDYFQFAEWEYIESELTRLLSELKSENFLANLTKEKFAERLAYYWAELNVLHPFREGNGRTTREFLRQLSLKNGYILNLHKISPQKLFNASIKSIIDTADLEKYLYACLEK</sequence>
<organism evidence="6">
    <name type="scientific">human gut metagenome</name>
    <dbReference type="NCBI Taxonomy" id="408170"/>
    <lineage>
        <taxon>unclassified sequences</taxon>
        <taxon>metagenomes</taxon>
        <taxon>organismal metagenomes</taxon>
    </lineage>
</organism>
<feature type="domain" description="Fido" evidence="5">
    <location>
        <begin position="53"/>
        <end position="189"/>
    </location>
</feature>
<dbReference type="SUPFAM" id="SSF140931">
    <property type="entry name" value="Fic-like"/>
    <property type="match status" value="1"/>
</dbReference>
<gene>
    <name evidence="6" type="ORF">OBE_08215</name>
</gene>
<evidence type="ECO:0000259" key="5">
    <source>
        <dbReference type="PROSITE" id="PS51459"/>
    </source>
</evidence>
<dbReference type="GO" id="GO:0016779">
    <property type="term" value="F:nucleotidyltransferase activity"/>
    <property type="evidence" value="ECO:0007669"/>
    <property type="project" value="UniProtKB-KW"/>
</dbReference>
<evidence type="ECO:0000256" key="3">
    <source>
        <dbReference type="ARBA" id="ARBA00022741"/>
    </source>
</evidence>
<evidence type="ECO:0000256" key="2">
    <source>
        <dbReference type="ARBA" id="ARBA00022695"/>
    </source>
</evidence>
<protein>
    <submittedName>
        <fullName evidence="6">Filamentation induced by cAMP protein Fic</fullName>
    </submittedName>
</protein>
<accession>K1SW84</accession>
<reference evidence="6" key="1">
    <citation type="journal article" date="2013" name="Environ. Microbiol.">
        <title>Microbiota from the distal guts of lean and obese adolescents exhibit partial functional redundancy besides clear differences in community structure.</title>
        <authorList>
            <person name="Ferrer M."/>
            <person name="Ruiz A."/>
            <person name="Lanza F."/>
            <person name="Haange S.B."/>
            <person name="Oberbach A."/>
            <person name="Till H."/>
            <person name="Bargiela R."/>
            <person name="Campoy C."/>
            <person name="Segura M.T."/>
            <person name="Richter M."/>
            <person name="von Bergen M."/>
            <person name="Seifert J."/>
            <person name="Suarez A."/>
        </authorList>
    </citation>
    <scope>NUCLEOTIDE SEQUENCE</scope>
</reference>
<comment type="caution">
    <text evidence="6">The sequence shown here is derived from an EMBL/GenBank/DDBJ whole genome shotgun (WGS) entry which is preliminary data.</text>
</comment>
<evidence type="ECO:0000256" key="1">
    <source>
        <dbReference type="ARBA" id="ARBA00022679"/>
    </source>
</evidence>
<evidence type="ECO:0000313" key="6">
    <source>
        <dbReference type="EMBL" id="EKC61968.1"/>
    </source>
</evidence>
<evidence type="ECO:0000256" key="4">
    <source>
        <dbReference type="ARBA" id="ARBA00022840"/>
    </source>
</evidence>
<keyword evidence="4" id="KW-0067">ATP-binding</keyword>
<dbReference type="Gene3D" id="1.10.3290.10">
    <property type="entry name" value="Fido-like domain"/>
    <property type="match status" value="1"/>
</dbReference>
<dbReference type="PANTHER" id="PTHR39560:SF1">
    <property type="entry name" value="PROTEIN ADENYLYLTRANSFERASE FIC-RELATED"/>
    <property type="match status" value="1"/>
</dbReference>
<dbReference type="GO" id="GO:0051302">
    <property type="term" value="P:regulation of cell division"/>
    <property type="evidence" value="ECO:0007669"/>
    <property type="project" value="TreeGrafter"/>
</dbReference>
<keyword evidence="1" id="KW-0808">Transferase</keyword>
<proteinExistence type="predicted"/>
<keyword evidence="3" id="KW-0547">Nucleotide-binding</keyword>
<dbReference type="PANTHER" id="PTHR39560">
    <property type="entry name" value="PROTEIN ADENYLYLTRANSFERASE FIC-RELATED"/>
    <property type="match status" value="1"/>
</dbReference>
<dbReference type="GO" id="GO:0005524">
    <property type="term" value="F:ATP binding"/>
    <property type="evidence" value="ECO:0007669"/>
    <property type="project" value="UniProtKB-KW"/>
</dbReference>